<dbReference type="HOGENOM" id="CLU_130235_0_0_2"/>
<dbReference type="KEGG" id="hlr:HALLA_09460"/>
<name>W0JP45_9EURY</name>
<proteinExistence type="predicted"/>
<dbReference type="EMBL" id="CP007055">
    <property type="protein sequence ID" value="AHF99058.1"/>
    <property type="molecule type" value="Genomic_DNA"/>
</dbReference>
<keyword evidence="3" id="KW-1185">Reference proteome</keyword>
<dbReference type="RefSeq" id="WP_049952267.1">
    <property type="nucleotide sequence ID" value="NZ_CP007055.1"/>
</dbReference>
<evidence type="ECO:0000313" key="1">
    <source>
        <dbReference type="EMBL" id="AHF99058.1"/>
    </source>
</evidence>
<evidence type="ECO:0000313" key="2">
    <source>
        <dbReference type="EMBL" id="AHF99071.1"/>
    </source>
</evidence>
<organism evidence="2 3">
    <name type="scientific">Halostagnicola larsenii XH-48</name>
    <dbReference type="NCBI Taxonomy" id="797299"/>
    <lineage>
        <taxon>Archaea</taxon>
        <taxon>Methanobacteriati</taxon>
        <taxon>Methanobacteriota</taxon>
        <taxon>Stenosarchaea group</taxon>
        <taxon>Halobacteria</taxon>
        <taxon>Halobacteriales</taxon>
        <taxon>Natrialbaceae</taxon>
        <taxon>Halostagnicola</taxon>
    </lineage>
</organism>
<dbReference type="KEGG" id="hlr:HALLA_09625"/>
<protein>
    <submittedName>
        <fullName evidence="2">Uncharacterized protein</fullName>
    </submittedName>
</protein>
<dbReference type="GeneID" id="25144724"/>
<evidence type="ECO:0000313" key="3">
    <source>
        <dbReference type="Proteomes" id="UP000019024"/>
    </source>
</evidence>
<dbReference type="STRING" id="797299.HALLA_09460"/>
<accession>W0JP45</accession>
<sequence>MGKNLNHNSNIVETVANSPNELTPIFTVDPEDGTYVTIENEVSQGDAAGIAIYAKLFDADGDPLPTDTTMVLSGRRPGDTRYQTLSYEQDNISTYNNKSISQQQDSNHVDSVKHELKAERVNIRDVDEFAVEINSDEAIDWGESKLYFERTGVSEHQR</sequence>
<dbReference type="EMBL" id="CP007055">
    <property type="protein sequence ID" value="AHF99071.1"/>
    <property type="molecule type" value="Genomic_DNA"/>
</dbReference>
<reference evidence="2 3" key="1">
    <citation type="submission" date="2014-01" db="EMBL/GenBank/DDBJ databases">
        <authorList>
            <consortium name="DOE Joint Genome Institute"/>
            <person name="Anderson I."/>
            <person name="Huntemann M."/>
            <person name="Han J."/>
            <person name="Chen A."/>
            <person name="Kyrpides N."/>
            <person name="Mavromatis K."/>
            <person name="Markowitz V."/>
            <person name="Palaniappan K."/>
            <person name="Ivanova N."/>
            <person name="Schaumberg A."/>
            <person name="Pati A."/>
            <person name="Liolios K."/>
            <person name="Nordberg H.P."/>
            <person name="Cantor M.N."/>
            <person name="Hua S.X."/>
            <person name="Woyke T."/>
        </authorList>
    </citation>
    <scope>NUCLEOTIDE SEQUENCE [LARGE SCALE GENOMIC DNA]</scope>
    <source>
        <strain evidence="2 3">XH-48</strain>
    </source>
</reference>
<dbReference type="AlphaFoldDB" id="W0JP45"/>
<dbReference type="OrthoDB" id="183780at2157"/>
<dbReference type="eggNOG" id="arCOG09038">
    <property type="taxonomic scope" value="Archaea"/>
</dbReference>
<dbReference type="Gene3D" id="2.60.120.1180">
    <property type="match status" value="1"/>
</dbReference>
<dbReference type="Proteomes" id="UP000019024">
    <property type="component" value="Chromosome"/>
</dbReference>
<gene>
    <name evidence="1" type="ORF">HALLA_09460</name>
    <name evidence="2" type="ORF">HALLA_09625</name>
</gene>